<proteinExistence type="predicted"/>
<keyword evidence="1" id="KW-0614">Plasmid</keyword>
<geneLocation type="plasmid" evidence="1 2">
    <name>pBbsI</name>
</geneLocation>
<name>A0ABY9TEN9_BREBE</name>
<accession>A0ABY9TEN9</accession>
<evidence type="ECO:0000313" key="1">
    <source>
        <dbReference type="EMBL" id="WNC17916.1"/>
    </source>
</evidence>
<gene>
    <name evidence="1" type="ORF">RGB73_30135</name>
</gene>
<keyword evidence="2" id="KW-1185">Reference proteome</keyword>
<dbReference type="RefSeq" id="WP_310774713.1">
    <property type="nucleotide sequence ID" value="NZ_CP134052.1"/>
</dbReference>
<dbReference type="Proteomes" id="UP001256827">
    <property type="component" value="Plasmid pBbsI"/>
</dbReference>
<sequence length="165" mass="19568">MKLNWFERAMYNFKRVSFLIDTKEHSNLERLTHAINYTLNSDDEEDYDLDDLSRLLIRRGIEQALDLGFTPFSKAFYHFMANSEDTRKTKFKQIHATLHSTEIKAINDLVAMINEYLEDEQTNHGQAYYQIDQNDLLRFFIRKGHESFRNMPIPKVVKLLQKASS</sequence>
<organism evidence="1 2">
    <name type="scientific">Brevibacillus brevis</name>
    <name type="common">Bacillus brevis</name>
    <dbReference type="NCBI Taxonomy" id="1393"/>
    <lineage>
        <taxon>Bacteria</taxon>
        <taxon>Bacillati</taxon>
        <taxon>Bacillota</taxon>
        <taxon>Bacilli</taxon>
        <taxon>Bacillales</taxon>
        <taxon>Paenibacillaceae</taxon>
        <taxon>Brevibacillus</taxon>
    </lineage>
</organism>
<protein>
    <submittedName>
        <fullName evidence="1">Uncharacterized protein</fullName>
    </submittedName>
</protein>
<evidence type="ECO:0000313" key="2">
    <source>
        <dbReference type="Proteomes" id="UP001256827"/>
    </source>
</evidence>
<reference evidence="1 2" key="1">
    <citation type="submission" date="2023-09" db="EMBL/GenBank/DDBJ databases">
        <title>Complete Genome and Methylome dissection of Bacillus brevis NEB573 original source of BbsI restriction endonuclease.</title>
        <authorList>
            <person name="Fomenkov A."/>
            <person name="Roberts R.D."/>
        </authorList>
    </citation>
    <scope>NUCLEOTIDE SEQUENCE [LARGE SCALE GENOMIC DNA]</scope>
    <source>
        <strain evidence="1 2">NEB573</strain>
        <plasmid evidence="1 2">pBbsI</plasmid>
    </source>
</reference>
<dbReference type="EMBL" id="CP134052">
    <property type="protein sequence ID" value="WNC17916.1"/>
    <property type="molecule type" value="Genomic_DNA"/>
</dbReference>